<name>A0ABQ5D1X3_9ASTR</name>
<protein>
    <submittedName>
        <fullName evidence="1">Uncharacterized protein</fullName>
    </submittedName>
</protein>
<evidence type="ECO:0000313" key="2">
    <source>
        <dbReference type="Proteomes" id="UP001151760"/>
    </source>
</evidence>
<sequence>MRKPKRGNVDQVDVLVSTTQKEIMVPVENCFGLAACWECFKTIFVMVLDLELYENCVCDVLVAWPSEKIENPDETQWRHPSPFPGRGSIEIAYASSRGRWSWEFRRNCLVNARGGLDGQLKSPSLENTVIEVLDARDLAMIKSESLLKWLDFLATMVYCEMGLAESPLPDYVKKYVN</sequence>
<dbReference type="Proteomes" id="UP001151760">
    <property type="component" value="Unassembled WGS sequence"/>
</dbReference>
<comment type="caution">
    <text evidence="1">The sequence shown here is derived from an EMBL/GenBank/DDBJ whole genome shotgun (WGS) entry which is preliminary data.</text>
</comment>
<proteinExistence type="predicted"/>
<reference evidence="1" key="1">
    <citation type="journal article" date="2022" name="Int. J. Mol. Sci.">
        <title>Draft Genome of Tanacetum Coccineum: Genomic Comparison of Closely Related Tanacetum-Family Plants.</title>
        <authorList>
            <person name="Yamashiro T."/>
            <person name="Shiraishi A."/>
            <person name="Nakayama K."/>
            <person name="Satake H."/>
        </authorList>
    </citation>
    <scope>NUCLEOTIDE SEQUENCE</scope>
</reference>
<gene>
    <name evidence="1" type="ORF">Tco_0922776</name>
</gene>
<keyword evidence="2" id="KW-1185">Reference proteome</keyword>
<organism evidence="1 2">
    <name type="scientific">Tanacetum coccineum</name>
    <dbReference type="NCBI Taxonomy" id="301880"/>
    <lineage>
        <taxon>Eukaryota</taxon>
        <taxon>Viridiplantae</taxon>
        <taxon>Streptophyta</taxon>
        <taxon>Embryophyta</taxon>
        <taxon>Tracheophyta</taxon>
        <taxon>Spermatophyta</taxon>
        <taxon>Magnoliopsida</taxon>
        <taxon>eudicotyledons</taxon>
        <taxon>Gunneridae</taxon>
        <taxon>Pentapetalae</taxon>
        <taxon>asterids</taxon>
        <taxon>campanulids</taxon>
        <taxon>Asterales</taxon>
        <taxon>Asteraceae</taxon>
        <taxon>Asteroideae</taxon>
        <taxon>Anthemideae</taxon>
        <taxon>Anthemidinae</taxon>
        <taxon>Tanacetum</taxon>
    </lineage>
</organism>
<accession>A0ABQ5D1X3</accession>
<dbReference type="EMBL" id="BQNB010014786">
    <property type="protein sequence ID" value="GJT32357.1"/>
    <property type="molecule type" value="Genomic_DNA"/>
</dbReference>
<reference evidence="1" key="2">
    <citation type="submission" date="2022-01" db="EMBL/GenBank/DDBJ databases">
        <authorList>
            <person name="Yamashiro T."/>
            <person name="Shiraishi A."/>
            <person name="Satake H."/>
            <person name="Nakayama K."/>
        </authorList>
    </citation>
    <scope>NUCLEOTIDE SEQUENCE</scope>
</reference>
<evidence type="ECO:0000313" key="1">
    <source>
        <dbReference type="EMBL" id="GJT32357.1"/>
    </source>
</evidence>